<dbReference type="EMBL" id="MG099884">
    <property type="protein sequence ID" value="AUZ96440.1"/>
    <property type="molecule type" value="mRNA"/>
</dbReference>
<evidence type="ECO:0000256" key="3">
    <source>
        <dbReference type="ARBA" id="ARBA00023163"/>
    </source>
</evidence>
<evidence type="ECO:0000256" key="2">
    <source>
        <dbReference type="ARBA" id="ARBA00023125"/>
    </source>
</evidence>
<dbReference type="GO" id="GO:0003677">
    <property type="term" value="F:DNA binding"/>
    <property type="evidence" value="ECO:0007669"/>
    <property type="project" value="UniProtKB-KW"/>
</dbReference>
<feature type="region of interest" description="Disordered" evidence="5">
    <location>
        <begin position="268"/>
        <end position="310"/>
    </location>
</feature>
<evidence type="ECO:0000313" key="7">
    <source>
        <dbReference type="EMBL" id="AUZ96440.1"/>
    </source>
</evidence>
<organism evidence="7">
    <name type="scientific">Malus domestica</name>
    <name type="common">Apple</name>
    <name type="synonym">Pyrus malus</name>
    <dbReference type="NCBI Taxonomy" id="3750"/>
    <lineage>
        <taxon>Eukaryota</taxon>
        <taxon>Viridiplantae</taxon>
        <taxon>Streptophyta</taxon>
        <taxon>Embryophyta</taxon>
        <taxon>Tracheophyta</taxon>
        <taxon>Spermatophyta</taxon>
        <taxon>Magnoliopsida</taxon>
        <taxon>eudicotyledons</taxon>
        <taxon>Gunneridae</taxon>
        <taxon>Pentapetalae</taxon>
        <taxon>rosids</taxon>
        <taxon>fabids</taxon>
        <taxon>Rosales</taxon>
        <taxon>Rosaceae</taxon>
        <taxon>Amygdaloideae</taxon>
        <taxon>Maleae</taxon>
        <taxon>Malus</taxon>
    </lineage>
</organism>
<keyword evidence="2" id="KW-0238">DNA-binding</keyword>
<feature type="compositionally biased region" description="Pro residues" evidence="5">
    <location>
        <begin position="279"/>
        <end position="288"/>
    </location>
</feature>
<keyword evidence="4" id="KW-0539">Nucleus</keyword>
<reference evidence="7" key="1">
    <citation type="submission" date="2017-10" db="EMBL/GenBank/DDBJ databases">
        <title>Cloning, Sequence and Expression Analysis of NAC domain class transcription factors in Apple.</title>
        <authorList>
            <person name="Li H."/>
            <person name="Ran K."/>
            <person name="Dong Q."/>
        </authorList>
    </citation>
    <scope>NUCLEOTIDE SEQUENCE</scope>
</reference>
<keyword evidence="3" id="KW-0804">Transcription</keyword>
<dbReference type="PANTHER" id="PTHR31744:SF210">
    <property type="entry name" value="NAC DOMAIN-CONTAINING PROTEIN 86-LIKE"/>
    <property type="match status" value="1"/>
</dbReference>
<evidence type="ECO:0000259" key="6">
    <source>
        <dbReference type="PROSITE" id="PS51005"/>
    </source>
</evidence>
<dbReference type="Pfam" id="PF02365">
    <property type="entry name" value="NAM"/>
    <property type="match status" value="1"/>
</dbReference>
<keyword evidence="1" id="KW-0805">Transcription regulation</keyword>
<feature type="domain" description="NAC" evidence="6">
    <location>
        <begin position="24"/>
        <end position="176"/>
    </location>
</feature>
<feature type="compositionally biased region" description="Low complexity" evidence="5">
    <location>
        <begin position="268"/>
        <end position="278"/>
    </location>
</feature>
<dbReference type="InterPro" id="IPR003441">
    <property type="entry name" value="NAC-dom"/>
</dbReference>
<dbReference type="Gene3D" id="2.170.150.80">
    <property type="entry name" value="NAC domain"/>
    <property type="match status" value="1"/>
</dbReference>
<accession>A0A678SSG3</accession>
<dbReference type="PROSITE" id="PS51005">
    <property type="entry name" value="NAC"/>
    <property type="match status" value="1"/>
</dbReference>
<evidence type="ECO:0000256" key="4">
    <source>
        <dbReference type="ARBA" id="ARBA00023242"/>
    </source>
</evidence>
<dbReference type="AlphaFoldDB" id="A0A678SSG3"/>
<dbReference type="SUPFAM" id="SSF101941">
    <property type="entry name" value="NAC domain"/>
    <property type="match status" value="1"/>
</dbReference>
<gene>
    <name evidence="7" type="primary">NAC47</name>
</gene>
<dbReference type="InterPro" id="IPR036093">
    <property type="entry name" value="NAC_dom_sf"/>
</dbReference>
<sequence>MSSSSISSSMTTEEGDAVHVNLILLPGFRFYPTDELLVSYYLKNKVQGTDSHFRHLIPEIDVCKYEPCDLPAFFPEDQEKEWYFFSRPDYKYINSTRCNRATEQGFYKITGKEREIRAEESKAVIGKKRILTFYEGRAPKAKKTDWIVHEYYLTETQVGSKPTKQMDFVLCRLKNNSASYKKPKGDPIRGELADSGANSEDDQAVVSDVNHVIAEPVEHLGEKELGISQVSLSLDDGDDDTGFWKFSDFDDPAIFLELCAEMGEILNSPSQPLQQTPQPHQPPHPHQPSQPHQPQDYCPPTLQSPLHTLPGSVSHVHGDCTRRQSLIPDNISYLEFKNNISTCDPNECMGPPFDPLQDYLLLSPMNTELGDGVHPNNYIGCNDELRSPDDMEI</sequence>
<name>A0A678SSG3_MALDO</name>
<dbReference type="GO" id="GO:0006355">
    <property type="term" value="P:regulation of DNA-templated transcription"/>
    <property type="evidence" value="ECO:0007669"/>
    <property type="project" value="InterPro"/>
</dbReference>
<proteinExistence type="evidence at transcript level"/>
<evidence type="ECO:0000256" key="5">
    <source>
        <dbReference type="SAM" id="MobiDB-lite"/>
    </source>
</evidence>
<protein>
    <submittedName>
        <fullName evidence="7">NAC domain class transcription factor</fullName>
    </submittedName>
</protein>
<dbReference type="PANTHER" id="PTHR31744">
    <property type="entry name" value="PROTEIN CUP-SHAPED COTYLEDON 2-RELATED"/>
    <property type="match status" value="1"/>
</dbReference>
<evidence type="ECO:0000256" key="1">
    <source>
        <dbReference type="ARBA" id="ARBA00023015"/>
    </source>
</evidence>